<dbReference type="SMART" id="SM00364">
    <property type="entry name" value="LRR_BAC"/>
    <property type="match status" value="10"/>
</dbReference>
<dbReference type="InterPro" id="IPR050216">
    <property type="entry name" value="LRR_domain-containing"/>
</dbReference>
<dbReference type="Pfam" id="PF23598">
    <property type="entry name" value="LRR_14"/>
    <property type="match status" value="1"/>
</dbReference>
<dbReference type="SUPFAM" id="SSF52058">
    <property type="entry name" value="L domain-like"/>
    <property type="match status" value="1"/>
</dbReference>
<dbReference type="Gene3D" id="3.80.10.10">
    <property type="entry name" value="Ribonuclease Inhibitor"/>
    <property type="match status" value="1"/>
</dbReference>
<protein>
    <recommendedName>
        <fullName evidence="5">Disease resistance R13L4/SHOC-2-like LRR domain-containing protein</fullName>
    </recommendedName>
</protein>
<dbReference type="InterPro" id="IPR032675">
    <property type="entry name" value="LRR_dom_sf"/>
</dbReference>
<dbReference type="SMART" id="SM00365">
    <property type="entry name" value="LRR_SD22"/>
    <property type="match status" value="5"/>
</dbReference>
<evidence type="ECO:0000259" key="5">
    <source>
        <dbReference type="Pfam" id="PF23598"/>
    </source>
</evidence>
<dbReference type="InterPro" id="IPR055414">
    <property type="entry name" value="LRR_R13L4/SHOC2-like"/>
</dbReference>
<dbReference type="FunFam" id="3.80.10.10:FF:000405">
    <property type="entry name" value="Plant intracellular Ras-group-related LRR protein 4"/>
    <property type="match status" value="1"/>
</dbReference>
<dbReference type="PANTHER" id="PTHR48051:SF54">
    <property type="entry name" value="LEUCINE-RICH REPEAT-CONTAINING PROTEIN"/>
    <property type="match status" value="1"/>
</dbReference>
<evidence type="ECO:0000256" key="2">
    <source>
        <dbReference type="ARBA" id="ARBA00022737"/>
    </source>
</evidence>
<dbReference type="Pfam" id="PF13516">
    <property type="entry name" value="LRR_6"/>
    <property type="match status" value="1"/>
</dbReference>
<comment type="function">
    <text evidence="4">Leucine-rich repeat protein that likely mediates protein interactions, possibly in the context of signal transduction.</text>
</comment>
<dbReference type="PANTHER" id="PTHR48051">
    <property type="match status" value="1"/>
</dbReference>
<keyword evidence="2" id="KW-0677">Repeat</keyword>
<dbReference type="OrthoDB" id="1668230at2759"/>
<comment type="similarity">
    <text evidence="3">Belongs to the SHOC2 family.</text>
</comment>
<dbReference type="PROSITE" id="PS51450">
    <property type="entry name" value="LRR"/>
    <property type="match status" value="3"/>
</dbReference>
<gene>
    <name evidence="6" type="ORF">FNV43_RR10191</name>
</gene>
<evidence type="ECO:0000313" key="7">
    <source>
        <dbReference type="Proteomes" id="UP000796880"/>
    </source>
</evidence>
<evidence type="ECO:0000256" key="4">
    <source>
        <dbReference type="ARBA" id="ARBA00037519"/>
    </source>
</evidence>
<dbReference type="GO" id="GO:0005737">
    <property type="term" value="C:cytoplasm"/>
    <property type="evidence" value="ECO:0007669"/>
    <property type="project" value="TreeGrafter"/>
</dbReference>
<reference evidence="6" key="1">
    <citation type="submission" date="2020-03" db="EMBL/GenBank/DDBJ databases">
        <title>A high-quality chromosome-level genome assembly of a woody plant with both climbing and erect habits, Rhamnella rubrinervis.</title>
        <authorList>
            <person name="Lu Z."/>
            <person name="Yang Y."/>
            <person name="Zhu X."/>
            <person name="Sun Y."/>
        </authorList>
    </citation>
    <scope>NUCLEOTIDE SEQUENCE</scope>
    <source>
        <strain evidence="6">BYM</strain>
        <tissue evidence="6">Leaf</tissue>
    </source>
</reference>
<dbReference type="Proteomes" id="UP000796880">
    <property type="component" value="Unassembled WGS sequence"/>
</dbReference>
<sequence length="525" mass="58924">MAVKPEEDPPPPAVVETVGEIMKTYRSLPPRPTIEEVEAAMYVLKTVNSEEQIKLEEISKQKAPKDVPEELFSLLQQVRKADVLYQSYDQRKEALHLVELDKVFQTFDDIIQRASALVSGDTQNQKRVDFGDPVEKIGREIVISDENLVKNNREEVKLENHGGVKGLVKSASLKTSFYSVSEGDSEKLSLLKVAALIENTSKSGAVVLDLKGKLKDQMEWLPESLGKLSDVTELDVSENRIMALPLTISGLRALMKLDIHSNQLINLPESFGELINITDLDLHANRLRSLPASFGNLTKLMNLDLSSNEFTHLPDLIGNLTSLKRLNVETNELEDLPYTIGSCKSLLELHLNFNQIKALPEAIGKLECLEILTLHYNRIKGLPTTIGNLTHLKELDVSFNEIESIPENLCFATSLKKLNVGKNFADLRALPRSIGNLEMLEELDISDNQIRTLPESFKLLSKLRVFRADETPLEAPPRQVIKLGAQGVVQYMADLVGNKEDTKSQPSKKKGFWFWFCRIFCPKTT</sequence>
<evidence type="ECO:0000256" key="1">
    <source>
        <dbReference type="ARBA" id="ARBA00022614"/>
    </source>
</evidence>
<dbReference type="AlphaFoldDB" id="A0A8K0HC65"/>
<comment type="caution">
    <text evidence="6">The sequence shown here is derived from an EMBL/GenBank/DDBJ whole genome shotgun (WGS) entry which is preliminary data.</text>
</comment>
<dbReference type="InterPro" id="IPR001611">
    <property type="entry name" value="Leu-rich_rpt"/>
</dbReference>
<evidence type="ECO:0000313" key="6">
    <source>
        <dbReference type="EMBL" id="KAF3449463.1"/>
    </source>
</evidence>
<name>A0A8K0HC65_9ROSA</name>
<accession>A0A8K0HC65</accession>
<feature type="domain" description="Disease resistance R13L4/SHOC-2-like LRR" evidence="5">
    <location>
        <begin position="258"/>
        <end position="353"/>
    </location>
</feature>
<dbReference type="SMART" id="SM00369">
    <property type="entry name" value="LRR_TYP"/>
    <property type="match status" value="9"/>
</dbReference>
<proteinExistence type="inferred from homology"/>
<organism evidence="6 7">
    <name type="scientific">Rhamnella rubrinervis</name>
    <dbReference type="NCBI Taxonomy" id="2594499"/>
    <lineage>
        <taxon>Eukaryota</taxon>
        <taxon>Viridiplantae</taxon>
        <taxon>Streptophyta</taxon>
        <taxon>Embryophyta</taxon>
        <taxon>Tracheophyta</taxon>
        <taxon>Spermatophyta</taxon>
        <taxon>Magnoliopsida</taxon>
        <taxon>eudicotyledons</taxon>
        <taxon>Gunneridae</taxon>
        <taxon>Pentapetalae</taxon>
        <taxon>rosids</taxon>
        <taxon>fabids</taxon>
        <taxon>Rosales</taxon>
        <taxon>Rhamnaceae</taxon>
        <taxon>rhamnoid group</taxon>
        <taxon>Rhamneae</taxon>
        <taxon>Rhamnella</taxon>
    </lineage>
</organism>
<evidence type="ECO:0000256" key="3">
    <source>
        <dbReference type="ARBA" id="ARBA00023786"/>
    </source>
</evidence>
<keyword evidence="7" id="KW-1185">Reference proteome</keyword>
<dbReference type="Pfam" id="PF00560">
    <property type="entry name" value="LRR_1"/>
    <property type="match status" value="1"/>
</dbReference>
<keyword evidence="1" id="KW-0433">Leucine-rich repeat</keyword>
<dbReference type="InterPro" id="IPR003591">
    <property type="entry name" value="Leu-rich_rpt_typical-subtyp"/>
</dbReference>
<dbReference type="EMBL" id="VOIH02000004">
    <property type="protein sequence ID" value="KAF3449463.1"/>
    <property type="molecule type" value="Genomic_DNA"/>
</dbReference>